<keyword evidence="1" id="KW-0812">Transmembrane</keyword>
<feature type="transmembrane region" description="Helical" evidence="1">
    <location>
        <begin position="71"/>
        <end position="89"/>
    </location>
</feature>
<dbReference type="Proteomes" id="UP000035553">
    <property type="component" value="Unassembled WGS sequence"/>
</dbReference>
<dbReference type="AlphaFoldDB" id="A0A0U1QMH9"/>
<evidence type="ECO:0000256" key="1">
    <source>
        <dbReference type="SAM" id="Phobius"/>
    </source>
</evidence>
<dbReference type="PANTHER" id="PTHR40031:SF1">
    <property type="entry name" value="MEMBRANE-BOUND METAL-DEPENDENT HYDROLASE"/>
    <property type="match status" value="1"/>
</dbReference>
<gene>
    <name evidence="2" type="ORF">SINU_10640</name>
</gene>
<organism evidence="2 3">
    <name type="scientific">Sporolactobacillus inulinus CASD</name>
    <dbReference type="NCBI Taxonomy" id="1069536"/>
    <lineage>
        <taxon>Bacteria</taxon>
        <taxon>Bacillati</taxon>
        <taxon>Bacillota</taxon>
        <taxon>Bacilli</taxon>
        <taxon>Bacillales</taxon>
        <taxon>Sporolactobacillaceae</taxon>
        <taxon>Sporolactobacillus</taxon>
    </lineage>
</organism>
<dbReference type="STRING" id="1069536.SINU_10640"/>
<dbReference type="PANTHER" id="PTHR40031">
    <property type="entry name" value="HYPOTHETICAL MEMBRANE SPANNING PROTEIN"/>
    <property type="match status" value="1"/>
</dbReference>
<dbReference type="Pfam" id="PF04307">
    <property type="entry name" value="YdjM"/>
    <property type="match status" value="1"/>
</dbReference>
<dbReference type="InterPro" id="IPR007404">
    <property type="entry name" value="YdjM-like"/>
</dbReference>
<feature type="transmembrane region" description="Helical" evidence="1">
    <location>
        <begin position="95"/>
        <end position="115"/>
    </location>
</feature>
<reference evidence="2 3" key="1">
    <citation type="journal article" date="2011" name="J. Bacteriol.">
        <title>Draft genome sequence of Sporolactobacillus inulinus strain CASD, an efficient D-lactic acid-producing bacterium with high-concentration lactate tolerance capability.</title>
        <authorList>
            <person name="Yu B."/>
            <person name="Su F."/>
            <person name="Wang L."/>
            <person name="Xu K."/>
            <person name="Zhao B."/>
            <person name="Xu P."/>
        </authorList>
    </citation>
    <scope>NUCLEOTIDE SEQUENCE [LARGE SCALE GENOMIC DNA]</scope>
    <source>
        <strain evidence="2 3">CASD</strain>
    </source>
</reference>
<proteinExistence type="predicted"/>
<sequence length="329" mass="37291">MDTATHIVMGFGLAGLATMDPAVVQSPLTYQAVMVGVVAGSVIPDIDTVLKLKNNAAYIRNHRGMTHSIPATLLWPLLLTAILLAMFPSANPSGLLIWTLAAVATHVFVDIFNAYGTQAVRPFTGKWVALGTINIFDPFIFSMHLLGFAIWQSLGHAGVTFIVIDAMLVVYYVLRGIYHRRVMNDVRQQLPGLTKVYLSPTMRWSHYHVAAESEKYYYVGKISGRRLELIDRFDRMPIDLSNEMIQAAAHDKNVRAFLSFSPIYHWSIEQRNNHWVIQFTDLRYYSKGTYPFTATVWLDHHLQVQSSYTGWVFSERKLRKKLVLAQVNS</sequence>
<name>A0A0U1QMH9_9BACL</name>
<dbReference type="EMBL" id="AFVQ02000147">
    <property type="protein sequence ID" value="KLI01962.1"/>
    <property type="molecule type" value="Genomic_DNA"/>
</dbReference>
<dbReference type="InterPro" id="IPR053170">
    <property type="entry name" value="Transcription_regulator"/>
</dbReference>
<feature type="transmembrane region" description="Helical" evidence="1">
    <location>
        <begin position="157"/>
        <end position="174"/>
    </location>
</feature>
<dbReference type="OrthoDB" id="110250at2"/>
<keyword evidence="1" id="KW-1133">Transmembrane helix</keyword>
<feature type="transmembrane region" description="Helical" evidence="1">
    <location>
        <begin position="28"/>
        <end position="50"/>
    </location>
</feature>
<protein>
    <submittedName>
        <fullName evidence="2">Membrane protein</fullName>
    </submittedName>
</protein>
<feature type="transmembrane region" description="Helical" evidence="1">
    <location>
        <begin position="127"/>
        <end position="151"/>
    </location>
</feature>
<keyword evidence="3" id="KW-1185">Reference proteome</keyword>
<evidence type="ECO:0000313" key="3">
    <source>
        <dbReference type="Proteomes" id="UP000035553"/>
    </source>
</evidence>
<keyword evidence="1" id="KW-0472">Membrane</keyword>
<dbReference type="RefSeq" id="WP_010025585.1">
    <property type="nucleotide sequence ID" value="NZ_AFVQ02000147.1"/>
</dbReference>
<evidence type="ECO:0000313" key="2">
    <source>
        <dbReference type="EMBL" id="KLI01962.1"/>
    </source>
</evidence>
<accession>A0A0U1QMH9</accession>
<comment type="caution">
    <text evidence="2">The sequence shown here is derived from an EMBL/GenBank/DDBJ whole genome shotgun (WGS) entry which is preliminary data.</text>
</comment>